<gene>
    <name evidence="1" type="ORF">C0216_31095</name>
</gene>
<accession>A0A344UAM4</accession>
<dbReference type="RefSeq" id="WP_114059109.1">
    <property type="nucleotide sequence ID" value="NZ_CP030863.1"/>
</dbReference>
<dbReference type="AlphaFoldDB" id="A0A344UAM4"/>
<evidence type="ECO:0000313" key="1">
    <source>
        <dbReference type="EMBL" id="AXE27945.1"/>
    </source>
</evidence>
<proteinExistence type="predicted"/>
<organism evidence="1 2">
    <name type="scientific">Streptomyces globosus</name>
    <dbReference type="NCBI Taxonomy" id="68209"/>
    <lineage>
        <taxon>Bacteria</taxon>
        <taxon>Bacillati</taxon>
        <taxon>Actinomycetota</taxon>
        <taxon>Actinomycetes</taxon>
        <taxon>Kitasatosporales</taxon>
        <taxon>Streptomycetaceae</taxon>
        <taxon>Streptomyces</taxon>
    </lineage>
</organism>
<dbReference type="KEGG" id="sgz:C0216_31095"/>
<dbReference type="InterPro" id="IPR024524">
    <property type="entry name" value="DUF3800"/>
</dbReference>
<evidence type="ECO:0008006" key="3">
    <source>
        <dbReference type="Google" id="ProtNLM"/>
    </source>
</evidence>
<dbReference type="OrthoDB" id="4763494at2"/>
<sequence length="255" mass="28860">MYFCYVDDSGADKGRTLTGLLVPEEGWSDLLHHWLSGRRKLEQTWGVLKNTELHAVHLVKGRGRPCATDEQNDAFGRPARIAAHDLMLRHLAKCQSVRVLTVAGPTAKVATVYQSFVDHLEQWAAQEGTRVMIMFDGQSGPDEVENMSQEEAAEAWKQAIRGAKPYRDTHRSLPLASRRVLEDPIMQDSRYSQFIQAADMVGYAAFHHLMLQRPEVWPKMQAMGPMSKAYKRLAQHWLPGHGTDGIVWVEDEAWA</sequence>
<keyword evidence="2" id="KW-1185">Reference proteome</keyword>
<dbReference type="Pfam" id="PF12686">
    <property type="entry name" value="DUF3800"/>
    <property type="match status" value="1"/>
</dbReference>
<evidence type="ECO:0000313" key="2">
    <source>
        <dbReference type="Proteomes" id="UP000252004"/>
    </source>
</evidence>
<keyword evidence="1" id="KW-0614">Plasmid</keyword>
<protein>
    <recommendedName>
        <fullName evidence="3">DUF3800 domain-containing protein</fullName>
    </recommendedName>
</protein>
<name>A0A344UAM4_9ACTN</name>
<geneLocation type="plasmid" evidence="1 2">
    <name>unnamed1</name>
</geneLocation>
<reference evidence="1 2" key="1">
    <citation type="submission" date="2018-01" db="EMBL/GenBank/DDBJ databases">
        <title>Draft genome Sequence of streptomyces globosus LZH-48.</title>
        <authorList>
            <person name="Ran K."/>
            <person name="Li Z."/>
            <person name="Wei S."/>
            <person name="Dong R."/>
        </authorList>
    </citation>
    <scope>NUCLEOTIDE SEQUENCE [LARGE SCALE GENOMIC DNA]</scope>
    <source>
        <strain evidence="1 2">LZH-48</strain>
        <plasmid evidence="1 2">unnamed1</plasmid>
    </source>
</reference>
<dbReference type="EMBL" id="CP030863">
    <property type="protein sequence ID" value="AXE27945.1"/>
    <property type="molecule type" value="Genomic_DNA"/>
</dbReference>
<dbReference type="Proteomes" id="UP000252004">
    <property type="component" value="Plasmid unnamed1"/>
</dbReference>